<dbReference type="Proteomes" id="UP000009287">
    <property type="component" value="Chromosome"/>
</dbReference>
<organism evidence="1 2">
    <name type="scientific">Chlamydia trachomatis serovar A (strain A2497)</name>
    <dbReference type="NCBI Taxonomy" id="580047"/>
    <lineage>
        <taxon>Bacteria</taxon>
        <taxon>Pseudomonadati</taxon>
        <taxon>Chlamydiota</taxon>
        <taxon>Chlamydiia</taxon>
        <taxon>Chlamydiales</taxon>
        <taxon>Chlamydiaceae</taxon>
        <taxon>Chlamydia/Chlamydophila group</taxon>
        <taxon>Chlamydia</taxon>
    </lineage>
</organism>
<name>G4NN25_CHLT4</name>
<protein>
    <submittedName>
        <fullName evidence="1">Uncharacterized protein</fullName>
    </submittedName>
</protein>
<dbReference type="AlphaFoldDB" id="G4NN25"/>
<gene>
    <name evidence="1" type="ordered locus">CTO_0994</name>
</gene>
<sequence length="35" mass="4270">MFFLKKMFLFFKISALHFKKIKKNAKWILSCLFTA</sequence>
<evidence type="ECO:0000313" key="1">
    <source>
        <dbReference type="EMBL" id="AEP35523.1"/>
    </source>
</evidence>
<proteinExistence type="predicted"/>
<dbReference type="KEGG" id="cra:CTO_0994"/>
<accession>G4NN25</accession>
<reference evidence="1 2" key="1">
    <citation type="journal article" date="2011" name="J. Exp. Med.">
        <title>A live-attenuated chlamydial vaccine protects against trachoma in nonhuman primates.</title>
        <authorList>
            <person name="Kari L."/>
            <person name="Whitmire W.M."/>
            <person name="Olivares-Zavaleta N."/>
            <person name="Goheen M.M."/>
            <person name="Taylor L.D."/>
            <person name="Carlson J.H."/>
            <person name="Sturdevant G.L."/>
            <person name="Lu C."/>
            <person name="Bakios L.E."/>
            <person name="Randall L.B."/>
            <person name="Parnell M.J."/>
            <person name="Zhong G."/>
            <person name="Caldwell H.D."/>
        </authorList>
    </citation>
    <scope>NUCLEOTIDE SEQUENCE [LARGE SCALE GENOMIC DNA]</scope>
    <source>
        <strain evidence="1 2">A2497</strain>
    </source>
</reference>
<evidence type="ECO:0000313" key="2">
    <source>
        <dbReference type="Proteomes" id="UP000009287"/>
    </source>
</evidence>
<dbReference type="EMBL" id="CP002401">
    <property type="protein sequence ID" value="AEP35523.1"/>
    <property type="molecule type" value="Genomic_DNA"/>
</dbReference>